<keyword evidence="9" id="KW-1185">Reference proteome</keyword>
<gene>
    <name evidence="8" type="ORF">DPMN_133203</name>
</gene>
<feature type="non-terminal residue" evidence="8">
    <location>
        <position position="1210"/>
    </location>
</feature>
<evidence type="ECO:0000256" key="7">
    <source>
        <dbReference type="SAM" id="Phobius"/>
    </source>
</evidence>
<evidence type="ECO:0000256" key="3">
    <source>
        <dbReference type="ARBA" id="ARBA00022692"/>
    </source>
</evidence>
<keyword evidence="4 7" id="KW-1133">Transmembrane helix</keyword>
<evidence type="ECO:0000313" key="8">
    <source>
        <dbReference type="EMBL" id="KAH3804911.1"/>
    </source>
</evidence>
<reference evidence="8" key="1">
    <citation type="journal article" date="2019" name="bioRxiv">
        <title>The Genome of the Zebra Mussel, Dreissena polymorpha: A Resource for Invasive Species Research.</title>
        <authorList>
            <person name="McCartney M.A."/>
            <person name="Auch B."/>
            <person name="Kono T."/>
            <person name="Mallez S."/>
            <person name="Zhang Y."/>
            <person name="Obille A."/>
            <person name="Becker A."/>
            <person name="Abrahante J.E."/>
            <person name="Garbe J."/>
            <person name="Badalamenti J.P."/>
            <person name="Herman A."/>
            <person name="Mangelson H."/>
            <person name="Liachko I."/>
            <person name="Sullivan S."/>
            <person name="Sone E.D."/>
            <person name="Koren S."/>
            <person name="Silverstein K.A.T."/>
            <person name="Beckman K.B."/>
            <person name="Gohl D.M."/>
        </authorList>
    </citation>
    <scope>NUCLEOTIDE SEQUENCE</scope>
    <source>
        <strain evidence="8">Duluth1</strain>
        <tissue evidence="8">Whole animal</tissue>
    </source>
</reference>
<feature type="transmembrane region" description="Helical" evidence="7">
    <location>
        <begin position="71"/>
        <end position="89"/>
    </location>
</feature>
<dbReference type="PANTHER" id="PTHR43461:SF1">
    <property type="entry name" value="TRANSMEMBRANE PROTEIN 256"/>
    <property type="match status" value="1"/>
</dbReference>
<name>A0A9D4FXH8_DREPO</name>
<dbReference type="GO" id="GO:0016020">
    <property type="term" value="C:membrane"/>
    <property type="evidence" value="ECO:0007669"/>
    <property type="project" value="UniProtKB-SubCell"/>
</dbReference>
<dbReference type="PANTHER" id="PTHR43461">
    <property type="entry name" value="TRANSMEMBRANE PROTEIN 256"/>
    <property type="match status" value="1"/>
</dbReference>
<evidence type="ECO:0000256" key="1">
    <source>
        <dbReference type="ARBA" id="ARBA00004141"/>
    </source>
</evidence>
<dbReference type="EMBL" id="JAIWYP010000006">
    <property type="protein sequence ID" value="KAH3804911.1"/>
    <property type="molecule type" value="Genomic_DNA"/>
</dbReference>
<evidence type="ECO:0000256" key="4">
    <source>
        <dbReference type="ARBA" id="ARBA00022989"/>
    </source>
</evidence>
<comment type="subcellular location">
    <subcellularLocation>
        <location evidence="1">Membrane</location>
        <topology evidence="1">Multi-pass membrane protein</topology>
    </subcellularLocation>
</comment>
<dbReference type="AlphaFoldDB" id="A0A9D4FXH8"/>
<sequence length="1210" mass="128455">FNHEGNEEEQKLKNVFESGNKMHLFHSVAMMAVPLTRNPNLVGCTMATGMLIFSGSCYYQAITKDGRIRKITPYGGMLLIISWLLMILIDQSDQCPFQNGSMATEHLLQSFPLRDVLRRQIKGSLTKGTCVNLSLLGLSELVGFSYGQENLMVDTAMGEMLNPLFTTGLGTAPAQPGMTQQSGQNTGVGFDNLLIDQTTGAIRLALDPSSIAGIADGQTIYLSGTLGNQYLDGLPINILTDLSGVGGLSTTTNTALTSSNQAFTVQNEPFTLLGNVGHNILVPKNVIANGTVSRNTNVQDSNATQTTTHDMTTNGPLEVVGVADLDQFGQIGLIDTKASTINKELKNIGAGSLLKSASLIGNNRTSVATGGIDIVGIADFNTLSLLGNTNSKQEISSTHTIEQSKGIANKDAINTLHLTDAGTGNNAMEIIGVADMSQLDISGNPSMMSFNPGSGHASELAVLQAALLGSAVDMSSFEPPPFESDVPGMGIAFQSKGSTDVQENPRPTFSVKKQVKDILNQGPDSSVTSQRVEAIVSQLTSDTNKANTMDTRNTFSNQNASIFSKGPIEMPMKNNAVQSNTGVSNSVISVSQSTTKQTASTSSGLGTGLDQNQITNPNKVMISGEQNMSVMKTSMQVDYDGNSPSVKVTSSENISAQSSTGTGNTLQIKQTNSTTVGDVAHSGTEYMLSLQQLPTNKSGDNLLAIEETMLKISTQPKPQSSLTATKDESGILGTVRSTNNIQENIQTSDRKNYIELVKEPNTLTIDNKGAFMQEIIGNLNRPSISIDGLDASIGRSEKFMTVDGRDRSFERSGTSINTDGRDTSFERSSATIDIDGRDRSFERSGASINIDGRDTSFEGSSASINIDGRDRSFERSGASITTERRDTLSGHIGQNKNSEGRDKLVNGASLTMGGRFGSLERNGKSITTGRETSLISGGASMMTDGRDSSVQLGGTSMTMNGADFSTNINTESNMESGMLSVTQSSVLSSNTKLKPKQPTTATGILSGSRENRIRIGTPSPLTINQIPQIKTGSSSPKPLLNVSIFDSLDDHGSLITNTVTTDIAAKILIPTMQSNIKSSGNVVQLPLTTVNDVKIPQIKTGSSTSKPLGKVPSILDSLDDHGSLLVNTVSSGVVTKTLTPTVQSIITASGNVAEPTLTQLHDFRSAMFSNTSSSIFYSEKNHRTKAGTLIFKNLQKIKPATYYPYKLASI</sequence>
<keyword evidence="3 7" id="KW-0812">Transmembrane</keyword>
<evidence type="ECO:0000313" key="9">
    <source>
        <dbReference type="Proteomes" id="UP000828390"/>
    </source>
</evidence>
<reference evidence="8" key="2">
    <citation type="submission" date="2020-11" db="EMBL/GenBank/DDBJ databases">
        <authorList>
            <person name="McCartney M.A."/>
            <person name="Auch B."/>
            <person name="Kono T."/>
            <person name="Mallez S."/>
            <person name="Becker A."/>
            <person name="Gohl D.M."/>
            <person name="Silverstein K.A.T."/>
            <person name="Koren S."/>
            <person name="Bechman K.B."/>
            <person name="Herman A."/>
            <person name="Abrahante J.E."/>
            <person name="Garbe J."/>
        </authorList>
    </citation>
    <scope>NUCLEOTIDE SEQUENCE</scope>
    <source>
        <strain evidence="8">Duluth1</strain>
        <tissue evidence="8">Whole animal</tissue>
    </source>
</reference>
<keyword evidence="5 7" id="KW-0472">Membrane</keyword>
<protein>
    <submittedName>
        <fullName evidence="8">Uncharacterized protein</fullName>
    </submittedName>
</protein>
<dbReference type="InterPro" id="IPR006696">
    <property type="entry name" value="DUF423"/>
</dbReference>
<evidence type="ECO:0000256" key="5">
    <source>
        <dbReference type="ARBA" id="ARBA00023136"/>
    </source>
</evidence>
<comment type="caution">
    <text evidence="8">The sequence shown here is derived from an EMBL/GenBank/DDBJ whole genome shotgun (WGS) entry which is preliminary data.</text>
</comment>
<comment type="similarity">
    <text evidence="2">Belongs to the TMEM256 family.</text>
</comment>
<accession>A0A9D4FXH8</accession>
<proteinExistence type="inferred from homology"/>
<feature type="transmembrane region" description="Helical" evidence="7">
    <location>
        <begin position="40"/>
        <end position="59"/>
    </location>
</feature>
<feature type="region of interest" description="Disordered" evidence="6">
    <location>
        <begin position="594"/>
        <end position="615"/>
    </location>
</feature>
<evidence type="ECO:0000256" key="2">
    <source>
        <dbReference type="ARBA" id="ARBA00006208"/>
    </source>
</evidence>
<organism evidence="8 9">
    <name type="scientific">Dreissena polymorpha</name>
    <name type="common">Zebra mussel</name>
    <name type="synonym">Mytilus polymorpha</name>
    <dbReference type="NCBI Taxonomy" id="45954"/>
    <lineage>
        <taxon>Eukaryota</taxon>
        <taxon>Metazoa</taxon>
        <taxon>Spiralia</taxon>
        <taxon>Lophotrochozoa</taxon>
        <taxon>Mollusca</taxon>
        <taxon>Bivalvia</taxon>
        <taxon>Autobranchia</taxon>
        <taxon>Heteroconchia</taxon>
        <taxon>Euheterodonta</taxon>
        <taxon>Imparidentia</taxon>
        <taxon>Neoheterodontei</taxon>
        <taxon>Myida</taxon>
        <taxon>Dreissenoidea</taxon>
        <taxon>Dreissenidae</taxon>
        <taxon>Dreissena</taxon>
    </lineage>
</organism>
<feature type="compositionally biased region" description="Low complexity" evidence="6">
    <location>
        <begin position="594"/>
        <end position="603"/>
    </location>
</feature>
<dbReference type="Proteomes" id="UP000828390">
    <property type="component" value="Unassembled WGS sequence"/>
</dbReference>
<evidence type="ECO:0000256" key="6">
    <source>
        <dbReference type="SAM" id="MobiDB-lite"/>
    </source>
</evidence>
<dbReference type="Pfam" id="PF04241">
    <property type="entry name" value="DUF423"/>
    <property type="match status" value="1"/>
</dbReference>